<dbReference type="GO" id="GO:0003964">
    <property type="term" value="F:RNA-directed DNA polymerase activity"/>
    <property type="evidence" value="ECO:0007669"/>
    <property type="project" value="UniProtKB-EC"/>
</dbReference>
<feature type="region of interest" description="Disordered" evidence="2">
    <location>
        <begin position="420"/>
        <end position="464"/>
    </location>
</feature>
<dbReference type="PANTHER" id="PTHR37984">
    <property type="entry name" value="PROTEIN CBG26694"/>
    <property type="match status" value="1"/>
</dbReference>
<dbReference type="FunFam" id="3.30.420.10:FF:000063">
    <property type="entry name" value="Retrovirus-related Pol polyprotein from transposon 297-like Protein"/>
    <property type="match status" value="1"/>
</dbReference>
<evidence type="ECO:0000313" key="4">
    <source>
        <dbReference type="EMBL" id="KAB0793158.1"/>
    </source>
</evidence>
<dbReference type="Proteomes" id="UP000327044">
    <property type="component" value="Unassembled WGS sequence"/>
</dbReference>
<dbReference type="GO" id="GO:0015074">
    <property type="term" value="P:DNA integration"/>
    <property type="evidence" value="ECO:0007669"/>
    <property type="project" value="InterPro"/>
</dbReference>
<dbReference type="SUPFAM" id="SSF53098">
    <property type="entry name" value="Ribonuclease H-like"/>
    <property type="match status" value="1"/>
</dbReference>
<dbReference type="Pfam" id="PF00665">
    <property type="entry name" value="rve"/>
    <property type="match status" value="1"/>
</dbReference>
<comment type="caution">
    <text evidence="4">The sequence shown here is derived from an EMBL/GenBank/DDBJ whole genome shotgun (WGS) entry which is preliminary data.</text>
</comment>
<dbReference type="PROSITE" id="PS50994">
    <property type="entry name" value="INTEGRASE"/>
    <property type="match status" value="1"/>
</dbReference>
<gene>
    <name evidence="4" type="ORF">PPYR_12778</name>
</gene>
<evidence type="ECO:0000259" key="3">
    <source>
        <dbReference type="PROSITE" id="PS50994"/>
    </source>
</evidence>
<dbReference type="InterPro" id="IPR050951">
    <property type="entry name" value="Retrovirus_Pol_polyprotein"/>
</dbReference>
<dbReference type="InterPro" id="IPR041588">
    <property type="entry name" value="Integrase_H2C2"/>
</dbReference>
<name>A0A5N4A7C4_PHOPY</name>
<feature type="compositionally biased region" description="Low complexity" evidence="2">
    <location>
        <begin position="420"/>
        <end position="435"/>
    </location>
</feature>
<dbReference type="InterPro" id="IPR001584">
    <property type="entry name" value="Integrase_cat-core"/>
</dbReference>
<dbReference type="InterPro" id="IPR012337">
    <property type="entry name" value="RNaseH-like_sf"/>
</dbReference>
<dbReference type="Gene3D" id="3.30.420.10">
    <property type="entry name" value="Ribonuclease H-like superfamily/Ribonuclease H"/>
    <property type="match status" value="1"/>
</dbReference>
<dbReference type="GO" id="GO:0003676">
    <property type="term" value="F:nucleic acid binding"/>
    <property type="evidence" value="ECO:0007669"/>
    <property type="project" value="InterPro"/>
</dbReference>
<dbReference type="FunFam" id="1.10.340.70:FF:000003">
    <property type="entry name" value="Protein CBG25708"/>
    <property type="match status" value="1"/>
</dbReference>
<dbReference type="InParanoid" id="A0A5N4A7C4"/>
<reference evidence="4 5" key="1">
    <citation type="journal article" date="2018" name="Elife">
        <title>Firefly genomes illuminate parallel origins of bioluminescence in beetles.</title>
        <authorList>
            <person name="Fallon T.R."/>
            <person name="Lower S.E."/>
            <person name="Chang C.H."/>
            <person name="Bessho-Uehara M."/>
            <person name="Martin G.J."/>
            <person name="Bewick A.J."/>
            <person name="Behringer M."/>
            <person name="Debat H.J."/>
            <person name="Wong I."/>
            <person name="Day J.C."/>
            <person name="Suvorov A."/>
            <person name="Silva C.J."/>
            <person name="Stanger-Hall K.F."/>
            <person name="Hall D.W."/>
            <person name="Schmitz R.J."/>
            <person name="Nelson D.R."/>
            <person name="Lewis S.M."/>
            <person name="Shigenobu S."/>
            <person name="Bybee S.M."/>
            <person name="Larracuente A.M."/>
            <person name="Oba Y."/>
            <person name="Weng J.K."/>
        </authorList>
    </citation>
    <scope>NUCLEOTIDE SEQUENCE [LARGE SCALE GENOMIC DNA]</scope>
    <source>
        <strain evidence="4">1611_PpyrPB1</strain>
        <tissue evidence="4">Whole body</tissue>
    </source>
</reference>
<dbReference type="EC" id="2.7.7.49" evidence="1"/>
<proteinExistence type="predicted"/>
<feature type="domain" description="Integrase catalytic" evidence="3">
    <location>
        <begin position="162"/>
        <end position="328"/>
    </location>
</feature>
<evidence type="ECO:0000256" key="1">
    <source>
        <dbReference type="ARBA" id="ARBA00012493"/>
    </source>
</evidence>
<organism evidence="4 5">
    <name type="scientific">Photinus pyralis</name>
    <name type="common">Common eastern firefly</name>
    <name type="synonym">Lampyris pyralis</name>
    <dbReference type="NCBI Taxonomy" id="7054"/>
    <lineage>
        <taxon>Eukaryota</taxon>
        <taxon>Metazoa</taxon>
        <taxon>Ecdysozoa</taxon>
        <taxon>Arthropoda</taxon>
        <taxon>Hexapoda</taxon>
        <taxon>Insecta</taxon>
        <taxon>Pterygota</taxon>
        <taxon>Neoptera</taxon>
        <taxon>Endopterygota</taxon>
        <taxon>Coleoptera</taxon>
        <taxon>Polyphaga</taxon>
        <taxon>Elateriformia</taxon>
        <taxon>Elateroidea</taxon>
        <taxon>Lampyridae</taxon>
        <taxon>Lampyrinae</taxon>
        <taxon>Photinus</taxon>
    </lineage>
</organism>
<keyword evidence="5" id="KW-1185">Reference proteome</keyword>
<evidence type="ECO:0000256" key="2">
    <source>
        <dbReference type="SAM" id="MobiDB-lite"/>
    </source>
</evidence>
<dbReference type="Gene3D" id="1.10.340.70">
    <property type="match status" value="1"/>
</dbReference>
<accession>A0A5N4A7C4</accession>
<protein>
    <recommendedName>
        <fullName evidence="1">RNA-directed DNA polymerase</fullName>
        <ecNumber evidence="1">2.7.7.49</ecNumber>
    </recommendedName>
</protein>
<dbReference type="InterPro" id="IPR036397">
    <property type="entry name" value="RNaseH_sf"/>
</dbReference>
<evidence type="ECO:0000313" key="5">
    <source>
        <dbReference type="Proteomes" id="UP000327044"/>
    </source>
</evidence>
<dbReference type="Pfam" id="PF17921">
    <property type="entry name" value="Integrase_H2C2"/>
    <property type="match status" value="1"/>
</dbReference>
<sequence>MYIADLLSRNYLQEPRQDDKFITEVVHSINMTQEKKTEFQEESRQDSEIQKIMFYLIQGWPSDVSKVPIELKPYFQIRNDLHSFDDLLFYNDRVIVPKSLRSKMLQFLHEVHFGITKTQQRAKQILFWPGLNGDIENVVKECPVCEKYQRSNVKEPMILRKFPKLPFEKIASDILDYGGQSYLVIIDYYSKWLEIIKLERKTSQSIIRAMKTVFSCHGIPKEVYTDNMPYNSQECRDFSRKWNFQFVTSSPHYPKSNGLAERAVGIAKNMLRKCEDLDLALLEYRNIPVTGTDKSPAQLLTGRFLRTKLPSANHMSIPNPVNFEEEKKKLEGQREIYRNYYDRHAMKRREFQEKDNVVVQHGKTWEPAVITRKLETPRSYIVQQNNGRYVRRNSSHIRPSRGHHDMKQDFLDFEQHQENPVQTNNNNKQTNIQPVHNSTNFAPRRSNRVTKPPTKFIDYELKRN</sequence>
<dbReference type="EMBL" id="VVIM01000009">
    <property type="protein sequence ID" value="KAB0793158.1"/>
    <property type="molecule type" value="Genomic_DNA"/>
</dbReference>
<dbReference type="AlphaFoldDB" id="A0A5N4A7C4"/>
<dbReference type="PANTHER" id="PTHR37984:SF7">
    <property type="entry name" value="INTEGRASE CATALYTIC DOMAIN-CONTAINING PROTEIN"/>
    <property type="match status" value="1"/>
</dbReference>